<dbReference type="PROSITE" id="PS50290">
    <property type="entry name" value="PI3_4_KINASE_3"/>
    <property type="match status" value="1"/>
</dbReference>
<dbReference type="PANTHER" id="PTHR10048:SF15">
    <property type="entry name" value="PHOSPHATIDYLINOSITOL 4-KINASE ALPHA"/>
    <property type="match status" value="1"/>
</dbReference>
<dbReference type="InterPro" id="IPR042236">
    <property type="entry name" value="PI3K_accessory_sf"/>
</dbReference>
<proteinExistence type="inferred from homology"/>
<dbReference type="GO" id="GO:0046854">
    <property type="term" value="P:phosphatidylinositol phosphate biosynthetic process"/>
    <property type="evidence" value="ECO:0007669"/>
    <property type="project" value="InterPro"/>
</dbReference>
<dbReference type="SUPFAM" id="SSF56112">
    <property type="entry name" value="Protein kinase-like (PK-like)"/>
    <property type="match status" value="1"/>
</dbReference>
<feature type="domain" description="PI3K/PI4K catalytic" evidence="5">
    <location>
        <begin position="414"/>
        <end position="527"/>
    </location>
</feature>
<protein>
    <recommendedName>
        <fullName evidence="2">1-phosphatidylinositol 4-kinase</fullName>
        <ecNumber evidence="2">2.7.1.67</ecNumber>
    </recommendedName>
</protein>
<evidence type="ECO:0000256" key="2">
    <source>
        <dbReference type="ARBA" id="ARBA00012169"/>
    </source>
</evidence>
<dbReference type="EMBL" id="KK104194">
    <property type="protein sequence ID" value="KIY94287.1"/>
    <property type="molecule type" value="Genomic_DNA"/>
</dbReference>
<feature type="domain" description="PIK helical" evidence="6">
    <location>
        <begin position="90"/>
        <end position="275"/>
    </location>
</feature>
<dbReference type="GO" id="GO:0048015">
    <property type="term" value="P:phosphatidylinositol-mediated signaling"/>
    <property type="evidence" value="ECO:0007669"/>
    <property type="project" value="TreeGrafter"/>
</dbReference>
<dbReference type="PANTHER" id="PTHR10048">
    <property type="entry name" value="PHOSPHATIDYLINOSITOL KINASE"/>
    <property type="match status" value="1"/>
</dbReference>
<dbReference type="InterPro" id="IPR015433">
    <property type="entry name" value="PI3/4_kinase"/>
</dbReference>
<evidence type="ECO:0000259" key="5">
    <source>
        <dbReference type="PROSITE" id="PS50290"/>
    </source>
</evidence>
<keyword evidence="3 7" id="KW-0808">Transferase</keyword>
<evidence type="ECO:0000313" key="8">
    <source>
        <dbReference type="Proteomes" id="UP000054498"/>
    </source>
</evidence>
<dbReference type="STRING" id="145388.A0A0D2J2T4"/>
<name>A0A0D2J2T4_9CHLO</name>
<comment type="similarity">
    <text evidence="1">Belongs to the PI3/PI4-kinase family. Type III PI4K subfamily.</text>
</comment>
<keyword evidence="8" id="KW-1185">Reference proteome</keyword>
<dbReference type="GO" id="GO:0005737">
    <property type="term" value="C:cytoplasm"/>
    <property type="evidence" value="ECO:0007669"/>
    <property type="project" value="TreeGrafter"/>
</dbReference>
<dbReference type="Gene3D" id="3.30.1010.10">
    <property type="entry name" value="Phosphatidylinositol 3-kinase Catalytic Subunit, Chain A, domain 4"/>
    <property type="match status" value="1"/>
</dbReference>
<dbReference type="GO" id="GO:0005886">
    <property type="term" value="C:plasma membrane"/>
    <property type="evidence" value="ECO:0007669"/>
    <property type="project" value="TreeGrafter"/>
</dbReference>
<dbReference type="InterPro" id="IPR018936">
    <property type="entry name" value="PI3/4_kinase_CS"/>
</dbReference>
<dbReference type="RefSeq" id="XP_013893307.1">
    <property type="nucleotide sequence ID" value="XM_014037853.1"/>
</dbReference>
<dbReference type="Pfam" id="PF00613">
    <property type="entry name" value="PI3Ka"/>
    <property type="match status" value="1"/>
</dbReference>
<evidence type="ECO:0000259" key="6">
    <source>
        <dbReference type="PROSITE" id="PS51545"/>
    </source>
</evidence>
<dbReference type="Proteomes" id="UP000054498">
    <property type="component" value="Unassembled WGS sequence"/>
</dbReference>
<dbReference type="Gene3D" id="1.25.40.70">
    <property type="entry name" value="Phosphatidylinositol 3-kinase, accessory domain (PIK)"/>
    <property type="match status" value="1"/>
</dbReference>
<accession>A0A0D2J2T4</accession>
<evidence type="ECO:0000313" key="7">
    <source>
        <dbReference type="EMBL" id="KIY94287.1"/>
    </source>
</evidence>
<dbReference type="OrthoDB" id="10264149at2759"/>
<dbReference type="EC" id="2.7.1.67" evidence="2"/>
<dbReference type="GO" id="GO:0004430">
    <property type="term" value="F:1-phosphatidylinositol 4-kinase activity"/>
    <property type="evidence" value="ECO:0007669"/>
    <property type="project" value="UniProtKB-EC"/>
</dbReference>
<dbReference type="InterPro" id="IPR000403">
    <property type="entry name" value="PI3/4_kinase_cat_dom"/>
</dbReference>
<sequence length="527" mass="56356">MWFASPPGYYANHTRAEARAQLASLERFSRLLGSFPKASWPTSAAGADVHPVWGHAAPAVAGYAKLARLLVEEEVKRVRVWNDPLGDANAGAAPPAAAPWAELVPLAWQVDPRLALALRDRFPSLEGVRRGLEALVVAHAAEPRVQREPAAALLLAVARPPPRGPPLLPLLAAWAPGDAAEGLQLLCGPAAREPAVRSYAIKCLLNERPEKVVFYLPQLVQLLRGDDGAVAGFFAAAAAASDLFCHQLIWALASEARPPEEAFDPEVKRSGWQPPKDTGLWEVSQAVRRQIEAGMTREQREYWEAQGGYFDKVTSLSGYLYKFSKDERRLRLVEALKKFSPPRDDLYMPTNPDARVLGHIPESGACMQSAAKARPRALSLIARPGWDGRGASGRDSCCAHGKAAPLVPILVAFNVERPQLVEGAAAAAALAAPSGGGGGEGGDGGPAMVRSKLACIFKVGDDVRQDVVALQVITLLHAAYKRAGLGLYLRPYGCLPTGYECGIIECVPNCKSRAALGELSDRPATGL</sequence>
<evidence type="ECO:0000256" key="4">
    <source>
        <dbReference type="ARBA" id="ARBA00022777"/>
    </source>
</evidence>
<organism evidence="7 8">
    <name type="scientific">Monoraphidium neglectum</name>
    <dbReference type="NCBI Taxonomy" id="145388"/>
    <lineage>
        <taxon>Eukaryota</taxon>
        <taxon>Viridiplantae</taxon>
        <taxon>Chlorophyta</taxon>
        <taxon>core chlorophytes</taxon>
        <taxon>Chlorophyceae</taxon>
        <taxon>CS clade</taxon>
        <taxon>Sphaeropleales</taxon>
        <taxon>Selenastraceae</taxon>
        <taxon>Monoraphidium</taxon>
    </lineage>
</organism>
<evidence type="ECO:0000256" key="1">
    <source>
        <dbReference type="ARBA" id="ARBA00006209"/>
    </source>
</evidence>
<dbReference type="AlphaFoldDB" id="A0A0D2J2T4"/>
<dbReference type="InterPro" id="IPR016024">
    <property type="entry name" value="ARM-type_fold"/>
</dbReference>
<reference evidence="7 8" key="1">
    <citation type="journal article" date="2013" name="BMC Genomics">
        <title>Reconstruction of the lipid metabolism for the microalga Monoraphidium neglectum from its genome sequence reveals characteristics suitable for biofuel production.</title>
        <authorList>
            <person name="Bogen C."/>
            <person name="Al-Dilaimi A."/>
            <person name="Albersmeier A."/>
            <person name="Wichmann J."/>
            <person name="Grundmann M."/>
            <person name="Rupp O."/>
            <person name="Lauersen K.J."/>
            <person name="Blifernez-Klassen O."/>
            <person name="Kalinowski J."/>
            <person name="Goesmann A."/>
            <person name="Mussgnug J.H."/>
            <person name="Kruse O."/>
        </authorList>
    </citation>
    <scope>NUCLEOTIDE SEQUENCE [LARGE SCALE GENOMIC DNA]</scope>
    <source>
        <strain evidence="7 8">SAG 48.87</strain>
    </source>
</reference>
<dbReference type="GeneID" id="25731161"/>
<dbReference type="PROSITE" id="PS51545">
    <property type="entry name" value="PIK_HELICAL"/>
    <property type="match status" value="1"/>
</dbReference>
<dbReference type="KEGG" id="mng:MNEG_13675"/>
<dbReference type="PROSITE" id="PS00915">
    <property type="entry name" value="PI3_4_KINASE_1"/>
    <property type="match status" value="1"/>
</dbReference>
<dbReference type="SMART" id="SM00145">
    <property type="entry name" value="PI3Ka"/>
    <property type="match status" value="1"/>
</dbReference>
<gene>
    <name evidence="7" type="ORF">MNEG_13675</name>
</gene>
<keyword evidence="4 7" id="KW-0418">Kinase</keyword>
<dbReference type="InterPro" id="IPR011009">
    <property type="entry name" value="Kinase-like_dom_sf"/>
</dbReference>
<dbReference type="SUPFAM" id="SSF48371">
    <property type="entry name" value="ARM repeat"/>
    <property type="match status" value="1"/>
</dbReference>
<evidence type="ECO:0000256" key="3">
    <source>
        <dbReference type="ARBA" id="ARBA00022679"/>
    </source>
</evidence>
<dbReference type="InterPro" id="IPR001263">
    <property type="entry name" value="PI3K_accessory_dom"/>
</dbReference>
<dbReference type="Pfam" id="PF00454">
    <property type="entry name" value="PI3_PI4_kinase"/>
    <property type="match status" value="1"/>
</dbReference>